<evidence type="ECO:0000313" key="3">
    <source>
        <dbReference type="Proteomes" id="UP001140560"/>
    </source>
</evidence>
<protein>
    <submittedName>
        <fullName evidence="2">Uncharacterized protein</fullName>
    </submittedName>
</protein>
<dbReference type="PANTHER" id="PTHR47784">
    <property type="entry name" value="STEROL UPTAKE CONTROL PROTEIN 2"/>
    <property type="match status" value="1"/>
</dbReference>
<dbReference type="EMBL" id="JAPEUY010000019">
    <property type="protein sequence ID" value="KAJ4363431.1"/>
    <property type="molecule type" value="Genomic_DNA"/>
</dbReference>
<dbReference type="InterPro" id="IPR053157">
    <property type="entry name" value="Sterol_Uptake_Regulator"/>
</dbReference>
<comment type="caution">
    <text evidence="2">The sequence shown here is derived from an EMBL/GenBank/DDBJ whole genome shotgun (WGS) entry which is preliminary data.</text>
</comment>
<proteinExistence type="predicted"/>
<evidence type="ECO:0000313" key="2">
    <source>
        <dbReference type="EMBL" id="KAJ4363431.1"/>
    </source>
</evidence>
<name>A0A9W9CHY1_9PLEO</name>
<sequence>MLRRSHKKSRGGCLECFTSEAPPTTSGASSRSGSPGNLKGPDVTPISDHSPLTPSSLYNAELSQLQGDDSRHNRSLDEPLNFNHLELLAHLTIDKNMFNLGVGLDDYYASLALGLKTSLKWPYLMHQILAYAARHLAFIHPEQSEFYLQQAVTLQTRAVSLFTAIPLEVDQSNCMPILFFSSVLGHHLLADTLGKRDPSGVDGFVDQFVQCAQTYKGVHSIAISAWPLLMESELAPILTRSANFTSREPRGDDCQCVNELVDCTTELCEDDKKACREAIKYLQVGFDAAFEEEPRDGPPNRYQMISEWAMLVPPEFTSLLAAKKPEALVILTYYAALLHCGKHLWQVGDAGTYVIGIIGDYLGAQWDRWLEYPRQTIARSLE</sequence>
<feature type="compositionally biased region" description="Polar residues" evidence="1">
    <location>
        <begin position="21"/>
        <end position="35"/>
    </location>
</feature>
<evidence type="ECO:0000256" key="1">
    <source>
        <dbReference type="SAM" id="MobiDB-lite"/>
    </source>
</evidence>
<reference evidence="2" key="1">
    <citation type="submission" date="2022-10" db="EMBL/GenBank/DDBJ databases">
        <title>Tapping the CABI collections for fungal endophytes: first genome assemblies for Collariella, Neodidymelliopsis, Ascochyta clinopodiicola, Didymella pomorum, Didymosphaeria variabile, Neocosmospora piperis and Neocucurbitaria cava.</title>
        <authorList>
            <person name="Hill R."/>
        </authorList>
    </citation>
    <scope>NUCLEOTIDE SEQUENCE</scope>
    <source>
        <strain evidence="2">IMI 356814</strain>
    </source>
</reference>
<gene>
    <name evidence="2" type="ORF">N0V83_009724</name>
</gene>
<organism evidence="2 3">
    <name type="scientific">Neocucurbitaria cava</name>
    <dbReference type="NCBI Taxonomy" id="798079"/>
    <lineage>
        <taxon>Eukaryota</taxon>
        <taxon>Fungi</taxon>
        <taxon>Dikarya</taxon>
        <taxon>Ascomycota</taxon>
        <taxon>Pezizomycotina</taxon>
        <taxon>Dothideomycetes</taxon>
        <taxon>Pleosporomycetidae</taxon>
        <taxon>Pleosporales</taxon>
        <taxon>Pleosporineae</taxon>
        <taxon>Cucurbitariaceae</taxon>
        <taxon>Neocucurbitaria</taxon>
    </lineage>
</organism>
<keyword evidence="3" id="KW-1185">Reference proteome</keyword>
<accession>A0A9W9CHY1</accession>
<dbReference type="PANTHER" id="PTHR47784:SF4">
    <property type="entry name" value="ZN(II)2CYS6 TRANSCRIPTION FACTOR (EUROFUNG)"/>
    <property type="match status" value="1"/>
</dbReference>
<dbReference type="Proteomes" id="UP001140560">
    <property type="component" value="Unassembled WGS sequence"/>
</dbReference>
<feature type="compositionally biased region" description="Basic residues" evidence="1">
    <location>
        <begin position="1"/>
        <end position="10"/>
    </location>
</feature>
<dbReference type="OrthoDB" id="4937900at2759"/>
<dbReference type="GO" id="GO:0001228">
    <property type="term" value="F:DNA-binding transcription activator activity, RNA polymerase II-specific"/>
    <property type="evidence" value="ECO:0007669"/>
    <property type="project" value="TreeGrafter"/>
</dbReference>
<feature type="region of interest" description="Disordered" evidence="1">
    <location>
        <begin position="1"/>
        <end position="50"/>
    </location>
</feature>
<dbReference type="AlphaFoldDB" id="A0A9W9CHY1"/>